<sequence length="315" mass="37099">MQFSVKIDVIYPSLHKGNMDPYYGTIKCQSNIKNGSPCNNNAYWKVNELPKYRCGTHSRKFKSSRVTLVKDPERNSKKAKLLRDRKDDVEKMKRRGKGHVKCAKLLMMKKSPYTQGYLNVFPNFKHQNRKDGFGCKSLSPMSLGPVVHKQPDLPDAENLENFHQGSKVFSSEIIDEKGDPTSTFFDEQKKMFKDKIPHRHKEAAKKKNVPLHWLWKMKNSTFKRFRYVESRQFYCTFYERLSEDLPDLKRLKDMIEEGYNLQICGYDAIDDLTPDNIEQHYLDSLRPFGHESVLLCLLVLPEDKYPWRMHKSEDF</sequence>
<organism evidence="1">
    <name type="scientific">Pithovirus LCPAC403</name>
    <dbReference type="NCBI Taxonomy" id="2506596"/>
    <lineage>
        <taxon>Viruses</taxon>
        <taxon>Pithoviruses</taxon>
    </lineage>
</organism>
<gene>
    <name evidence="1" type="ORF">LCPAC403_00140</name>
</gene>
<dbReference type="EMBL" id="MK500588">
    <property type="protein sequence ID" value="QBK92880.1"/>
    <property type="molecule type" value="Genomic_DNA"/>
</dbReference>
<reference evidence="1" key="1">
    <citation type="journal article" date="2019" name="MBio">
        <title>Virus Genomes from Deep Sea Sediments Expand the Ocean Megavirome and Support Independent Origins of Viral Gigantism.</title>
        <authorList>
            <person name="Backstrom D."/>
            <person name="Yutin N."/>
            <person name="Jorgensen S.L."/>
            <person name="Dharamshi J."/>
            <person name="Homa F."/>
            <person name="Zaremba-Niedwiedzka K."/>
            <person name="Spang A."/>
            <person name="Wolf Y.I."/>
            <person name="Koonin E.V."/>
            <person name="Ettema T.J."/>
        </authorList>
    </citation>
    <scope>NUCLEOTIDE SEQUENCE</scope>
</reference>
<accession>A0A481ZCM2</accession>
<protein>
    <submittedName>
        <fullName evidence="1">Uncharacterized protein</fullName>
    </submittedName>
</protein>
<proteinExistence type="predicted"/>
<evidence type="ECO:0000313" key="1">
    <source>
        <dbReference type="EMBL" id="QBK92880.1"/>
    </source>
</evidence>
<name>A0A481ZCM2_9VIRU</name>